<dbReference type="EMBL" id="MT142485">
    <property type="protein sequence ID" value="QJA82347.1"/>
    <property type="molecule type" value="Genomic_DNA"/>
</dbReference>
<organism evidence="2">
    <name type="scientific">viral metagenome</name>
    <dbReference type="NCBI Taxonomy" id="1070528"/>
    <lineage>
        <taxon>unclassified sequences</taxon>
        <taxon>metagenomes</taxon>
        <taxon>organismal metagenomes</taxon>
    </lineage>
</organism>
<gene>
    <name evidence="3" type="ORF">MM415A00412_0019</name>
    <name evidence="2" type="ORF">MM415B00498_0031</name>
</gene>
<reference evidence="2" key="1">
    <citation type="submission" date="2020-03" db="EMBL/GenBank/DDBJ databases">
        <title>The deep terrestrial virosphere.</title>
        <authorList>
            <person name="Holmfeldt K."/>
            <person name="Nilsson E."/>
            <person name="Simone D."/>
            <person name="Lopez-Fernandez M."/>
            <person name="Wu X."/>
            <person name="de Brujin I."/>
            <person name="Lundin D."/>
            <person name="Andersson A."/>
            <person name="Bertilsson S."/>
            <person name="Dopson M."/>
        </authorList>
    </citation>
    <scope>NUCLEOTIDE SEQUENCE</scope>
    <source>
        <strain evidence="3">MM415A00412</strain>
        <strain evidence="2">MM415B00498</strain>
    </source>
</reference>
<evidence type="ECO:0000313" key="2">
    <source>
        <dbReference type="EMBL" id="QJA64416.1"/>
    </source>
</evidence>
<dbReference type="AlphaFoldDB" id="A0A6M3J3G9"/>
<sequence length="293" mass="33911">MRSEGILKTINKDKPVIAWWSGGVTSAVTCKLCIDWYGIENVRIIFIDTNNEDEDTYRFKTECENWYEKKIETITSTEYKNPYEVWFRFTSLHAATGANCSLYLKRRVRELWEKTNQFTFQAFGFDIDELKRAKGMKLNNPNAKPIFPLINELLTKKDCITIVQKAKSLFLHIELPKTYKLGYLNNNCWKTGCVQGGIGYWQKIQKEFLEKFEAMAQIEHDLTEKKGSPVTILKDQTKGGGLVFLKHNPKYPTIKDITQVKGRPIQPLIECNGFCGMDDIEQSETSKELNYAE</sequence>
<name>A0A6M3J3G9_9ZZZZ</name>
<dbReference type="GO" id="GO:0003824">
    <property type="term" value="F:catalytic activity"/>
    <property type="evidence" value="ECO:0007669"/>
    <property type="project" value="InterPro"/>
</dbReference>
<evidence type="ECO:0000259" key="1">
    <source>
        <dbReference type="Pfam" id="PF01507"/>
    </source>
</evidence>
<dbReference type="Pfam" id="PF01507">
    <property type="entry name" value="PAPS_reduct"/>
    <property type="match status" value="1"/>
</dbReference>
<evidence type="ECO:0000313" key="3">
    <source>
        <dbReference type="EMBL" id="QJA82347.1"/>
    </source>
</evidence>
<proteinExistence type="predicted"/>
<dbReference type="InterPro" id="IPR014729">
    <property type="entry name" value="Rossmann-like_a/b/a_fold"/>
</dbReference>
<dbReference type="InterPro" id="IPR002500">
    <property type="entry name" value="PAPS_reduct_dom"/>
</dbReference>
<dbReference type="Gene3D" id="3.40.50.620">
    <property type="entry name" value="HUPs"/>
    <property type="match status" value="1"/>
</dbReference>
<protein>
    <submittedName>
        <fullName evidence="2">Putative phosphoadenosine phosphosulfate</fullName>
    </submittedName>
</protein>
<dbReference type="SUPFAM" id="SSF52402">
    <property type="entry name" value="Adenine nucleotide alpha hydrolases-like"/>
    <property type="match status" value="1"/>
</dbReference>
<feature type="domain" description="Phosphoadenosine phosphosulphate reductase" evidence="1">
    <location>
        <begin position="18"/>
        <end position="88"/>
    </location>
</feature>
<accession>A0A6M3J3G9</accession>
<dbReference type="EMBL" id="MT141519">
    <property type="protein sequence ID" value="QJA64416.1"/>
    <property type="molecule type" value="Genomic_DNA"/>
</dbReference>